<protein>
    <submittedName>
        <fullName evidence="1">Uncharacterized protein</fullName>
    </submittedName>
</protein>
<accession>A0AAD9JVH7</accession>
<dbReference type="EMBL" id="JAODUP010000153">
    <property type="protein sequence ID" value="KAK2159440.1"/>
    <property type="molecule type" value="Genomic_DNA"/>
</dbReference>
<evidence type="ECO:0000313" key="1">
    <source>
        <dbReference type="EMBL" id="KAK2159440.1"/>
    </source>
</evidence>
<comment type="caution">
    <text evidence="1">The sequence shown here is derived from an EMBL/GenBank/DDBJ whole genome shotgun (WGS) entry which is preliminary data.</text>
</comment>
<evidence type="ECO:0000313" key="2">
    <source>
        <dbReference type="Proteomes" id="UP001208570"/>
    </source>
</evidence>
<gene>
    <name evidence="1" type="ORF">LSH36_153g03030</name>
</gene>
<keyword evidence="2" id="KW-1185">Reference proteome</keyword>
<proteinExistence type="predicted"/>
<sequence>MVDCSFWRPTALCTSTKVSLFGLLATSAGHSYMPFPPQSIESQILSFAYVAVSRGSGCLCHQDLVALKVRVSRTSCGARCHEDFPLPCGGDGYYSVYLSRGPYVVAVAASMDAVVYMGHVTSLEVRVTLASKPAMALGFPTTDDVDPGLFHFHYDGDDTSEMQDASLVNATQLHVVWQHTYSTEGRITLDIVVSNVLSKLSKKINITVLYPNPADLQVTLTPEESAFPSCIPEAFVKTSSDASAEISAVYVNTAVQFECLLLNGINLTFDWSVRKVADGNGRKQIEDIRNEKVFCEGVCQSGYLIQRAYPGTETLFRLQIVIFHEVL</sequence>
<name>A0AAD9JVH7_9ANNE</name>
<dbReference type="Proteomes" id="UP001208570">
    <property type="component" value="Unassembled WGS sequence"/>
</dbReference>
<dbReference type="AlphaFoldDB" id="A0AAD9JVH7"/>
<reference evidence="1" key="1">
    <citation type="journal article" date="2023" name="Mol. Biol. Evol.">
        <title>Third-Generation Sequencing Reveals the Adaptive Role of the Epigenome in Three Deep-Sea Polychaetes.</title>
        <authorList>
            <person name="Perez M."/>
            <person name="Aroh O."/>
            <person name="Sun Y."/>
            <person name="Lan Y."/>
            <person name="Juniper S.K."/>
            <person name="Young C.R."/>
            <person name="Angers B."/>
            <person name="Qian P.Y."/>
        </authorList>
    </citation>
    <scope>NUCLEOTIDE SEQUENCE</scope>
    <source>
        <strain evidence="1">P08H-3</strain>
    </source>
</reference>
<organism evidence="1 2">
    <name type="scientific">Paralvinella palmiformis</name>
    <dbReference type="NCBI Taxonomy" id="53620"/>
    <lineage>
        <taxon>Eukaryota</taxon>
        <taxon>Metazoa</taxon>
        <taxon>Spiralia</taxon>
        <taxon>Lophotrochozoa</taxon>
        <taxon>Annelida</taxon>
        <taxon>Polychaeta</taxon>
        <taxon>Sedentaria</taxon>
        <taxon>Canalipalpata</taxon>
        <taxon>Terebellida</taxon>
        <taxon>Terebelliformia</taxon>
        <taxon>Alvinellidae</taxon>
        <taxon>Paralvinella</taxon>
    </lineage>
</organism>